<reference evidence="3" key="1">
    <citation type="submission" date="2022-11" db="UniProtKB">
        <authorList>
            <consortium name="WormBaseParasite"/>
        </authorList>
    </citation>
    <scope>IDENTIFICATION</scope>
</reference>
<dbReference type="AlphaFoldDB" id="A0A914DMW0"/>
<protein>
    <submittedName>
        <fullName evidence="3">Uncharacterized protein</fullName>
    </submittedName>
</protein>
<dbReference type="WBParaSite" id="ACRNAN_scaffold295.g25406.t1">
    <property type="protein sequence ID" value="ACRNAN_scaffold295.g25406.t1"/>
    <property type="gene ID" value="ACRNAN_scaffold295.g25406"/>
</dbReference>
<dbReference type="Proteomes" id="UP000887540">
    <property type="component" value="Unplaced"/>
</dbReference>
<evidence type="ECO:0000256" key="1">
    <source>
        <dbReference type="SAM" id="MobiDB-lite"/>
    </source>
</evidence>
<evidence type="ECO:0000313" key="2">
    <source>
        <dbReference type="Proteomes" id="UP000887540"/>
    </source>
</evidence>
<feature type="compositionally biased region" description="Polar residues" evidence="1">
    <location>
        <begin position="270"/>
        <end position="292"/>
    </location>
</feature>
<accession>A0A914DMW0</accession>
<organism evidence="2 3">
    <name type="scientific">Acrobeloides nanus</name>
    <dbReference type="NCBI Taxonomy" id="290746"/>
    <lineage>
        <taxon>Eukaryota</taxon>
        <taxon>Metazoa</taxon>
        <taxon>Ecdysozoa</taxon>
        <taxon>Nematoda</taxon>
        <taxon>Chromadorea</taxon>
        <taxon>Rhabditida</taxon>
        <taxon>Tylenchina</taxon>
        <taxon>Cephalobomorpha</taxon>
        <taxon>Cephaloboidea</taxon>
        <taxon>Cephalobidae</taxon>
        <taxon>Acrobeloides</taxon>
    </lineage>
</organism>
<feature type="compositionally biased region" description="Pro residues" evidence="1">
    <location>
        <begin position="174"/>
        <end position="185"/>
    </location>
</feature>
<proteinExistence type="predicted"/>
<feature type="compositionally biased region" description="Polar residues" evidence="1">
    <location>
        <begin position="190"/>
        <end position="205"/>
    </location>
</feature>
<sequence length="308" mass="33984">MIITACICATCLLKYRKYRRKRAASSINSSKFNSSSDTIVTGNATHFSYNSIKPPQHHIEISNGRLKMIPTGVHLYGSKSTSNIVGVTSSPRAMPSAIFISSMPKRMSSNNFVSRTAAIRIPSDAYYTVDRYYEEIAENVDYPSPHGSDTIFEDLSQNLRYLDALAYQTERKPPPATRPPPPPANPGSLLANSPDSGKSGTNSGPVSPEFQDDLSSFTEPDLEKIDQNHEEQHMLRSKDIGGRESGYGTGTSQLWHSSQVLHRQGKRNAKSPNISFERSPPNSSVPNAKNTIPLQLYDQPAVETMTYV</sequence>
<evidence type="ECO:0000313" key="3">
    <source>
        <dbReference type="WBParaSite" id="ACRNAN_scaffold295.g25406.t1"/>
    </source>
</evidence>
<name>A0A914DMW0_9BILA</name>
<feature type="region of interest" description="Disordered" evidence="1">
    <location>
        <begin position="257"/>
        <end position="292"/>
    </location>
</feature>
<feature type="region of interest" description="Disordered" evidence="1">
    <location>
        <begin position="171"/>
        <end position="214"/>
    </location>
</feature>
<keyword evidence="2" id="KW-1185">Reference proteome</keyword>